<proteinExistence type="predicted"/>
<dbReference type="Proteomes" id="UP001381693">
    <property type="component" value="Unassembled WGS sequence"/>
</dbReference>
<dbReference type="EMBL" id="JAXCGZ010014016">
    <property type="protein sequence ID" value="KAK7071717.1"/>
    <property type="molecule type" value="Genomic_DNA"/>
</dbReference>
<name>A0AAN8WVC4_HALRR</name>
<sequence length="158" mass="18089">MKTLNWGVLIFLALPYFVNYYNTQGSIETVFLSPTPGNGIKKMYRKREKGVKMIRDRLKEFRDAAGLGEEMITITAEGGEDQRLLLELLDKIGRLYAKIKEMQINVTSMRSLIYEHDSKSKLEDGFSNLKSDARKLKAALDDVSLILIHYCSYMVSLI</sequence>
<reference evidence="2 3" key="1">
    <citation type="submission" date="2023-11" db="EMBL/GenBank/DDBJ databases">
        <title>Halocaridina rubra genome assembly.</title>
        <authorList>
            <person name="Smith C."/>
        </authorList>
    </citation>
    <scope>NUCLEOTIDE SEQUENCE [LARGE SCALE GENOMIC DNA]</scope>
    <source>
        <strain evidence="2">EP-1</strain>
        <tissue evidence="2">Whole</tissue>
    </source>
</reference>
<comment type="caution">
    <text evidence="2">The sequence shown here is derived from an EMBL/GenBank/DDBJ whole genome shotgun (WGS) entry which is preliminary data.</text>
</comment>
<gene>
    <name evidence="2" type="ORF">SK128_017678</name>
</gene>
<dbReference type="AlphaFoldDB" id="A0AAN8WVC4"/>
<evidence type="ECO:0000313" key="3">
    <source>
        <dbReference type="Proteomes" id="UP001381693"/>
    </source>
</evidence>
<organism evidence="2 3">
    <name type="scientific">Halocaridina rubra</name>
    <name type="common">Hawaiian red shrimp</name>
    <dbReference type="NCBI Taxonomy" id="373956"/>
    <lineage>
        <taxon>Eukaryota</taxon>
        <taxon>Metazoa</taxon>
        <taxon>Ecdysozoa</taxon>
        <taxon>Arthropoda</taxon>
        <taxon>Crustacea</taxon>
        <taxon>Multicrustacea</taxon>
        <taxon>Malacostraca</taxon>
        <taxon>Eumalacostraca</taxon>
        <taxon>Eucarida</taxon>
        <taxon>Decapoda</taxon>
        <taxon>Pleocyemata</taxon>
        <taxon>Caridea</taxon>
        <taxon>Atyoidea</taxon>
        <taxon>Atyidae</taxon>
        <taxon>Halocaridina</taxon>
    </lineage>
</organism>
<feature type="chain" id="PRO_5043021970" evidence="1">
    <location>
        <begin position="21"/>
        <end position="158"/>
    </location>
</feature>
<accession>A0AAN8WVC4</accession>
<keyword evidence="1" id="KW-0732">Signal</keyword>
<keyword evidence="3" id="KW-1185">Reference proteome</keyword>
<evidence type="ECO:0000256" key="1">
    <source>
        <dbReference type="SAM" id="SignalP"/>
    </source>
</evidence>
<protein>
    <submittedName>
        <fullName evidence="2">Uncharacterized protein</fullName>
    </submittedName>
</protein>
<evidence type="ECO:0000313" key="2">
    <source>
        <dbReference type="EMBL" id="KAK7071717.1"/>
    </source>
</evidence>
<feature type="signal peptide" evidence="1">
    <location>
        <begin position="1"/>
        <end position="20"/>
    </location>
</feature>